<accession>A0A2G5DLD3</accession>
<organism evidence="1 2">
    <name type="scientific">Aquilegia coerulea</name>
    <name type="common">Rocky mountain columbine</name>
    <dbReference type="NCBI Taxonomy" id="218851"/>
    <lineage>
        <taxon>Eukaryota</taxon>
        <taxon>Viridiplantae</taxon>
        <taxon>Streptophyta</taxon>
        <taxon>Embryophyta</taxon>
        <taxon>Tracheophyta</taxon>
        <taxon>Spermatophyta</taxon>
        <taxon>Magnoliopsida</taxon>
        <taxon>Ranunculales</taxon>
        <taxon>Ranunculaceae</taxon>
        <taxon>Thalictroideae</taxon>
        <taxon>Aquilegia</taxon>
    </lineage>
</organism>
<evidence type="ECO:0000313" key="2">
    <source>
        <dbReference type="Proteomes" id="UP000230069"/>
    </source>
</evidence>
<gene>
    <name evidence="1" type="ORF">AQUCO_01700136v1</name>
</gene>
<keyword evidence="2" id="KW-1185">Reference proteome</keyword>
<dbReference type="AlphaFoldDB" id="A0A2G5DLD3"/>
<reference evidence="1 2" key="1">
    <citation type="submission" date="2017-09" db="EMBL/GenBank/DDBJ databases">
        <title>WGS assembly of Aquilegia coerulea Goldsmith.</title>
        <authorList>
            <person name="Hodges S."/>
            <person name="Kramer E."/>
            <person name="Nordborg M."/>
            <person name="Tomkins J."/>
            <person name="Borevitz J."/>
            <person name="Derieg N."/>
            <person name="Yan J."/>
            <person name="Mihaltcheva S."/>
            <person name="Hayes R.D."/>
            <person name="Rokhsar D."/>
        </authorList>
    </citation>
    <scope>NUCLEOTIDE SEQUENCE [LARGE SCALE GENOMIC DNA]</scope>
    <source>
        <strain evidence="2">cv. Goldsmith</strain>
    </source>
</reference>
<protein>
    <submittedName>
        <fullName evidence="1">Uncharacterized protein</fullName>
    </submittedName>
</protein>
<sequence length="68" mass="7741">MIIVRVTVLQKVSMRNPILQRNIDKVTDQRSPKIRRGARVIDTNVISIRLERNRRVRGAAALCGFPSS</sequence>
<evidence type="ECO:0000313" key="1">
    <source>
        <dbReference type="EMBL" id="PIA44328.1"/>
    </source>
</evidence>
<dbReference type="Proteomes" id="UP000230069">
    <property type="component" value="Unassembled WGS sequence"/>
</dbReference>
<name>A0A2G5DLD3_AQUCA</name>
<dbReference type="InParanoid" id="A0A2G5DLD3"/>
<proteinExistence type="predicted"/>
<dbReference type="EMBL" id="KZ305034">
    <property type="protein sequence ID" value="PIA44328.1"/>
    <property type="molecule type" value="Genomic_DNA"/>
</dbReference>